<dbReference type="InterPro" id="IPR002716">
    <property type="entry name" value="PIN_dom"/>
</dbReference>
<gene>
    <name evidence="2" type="ORF">DM484_07435</name>
</gene>
<reference evidence="2 3" key="1">
    <citation type="journal article" date="2018" name="Aquat. Microb. Ecol.">
        <title>Gammaproteobacterial methanotrophs dominate.</title>
        <authorList>
            <person name="Rissanen A.J."/>
            <person name="Saarenheimo J."/>
            <person name="Tiirola M."/>
            <person name="Peura S."/>
            <person name="Aalto S.L."/>
            <person name="Karvinen A."/>
            <person name="Nykanen H."/>
        </authorList>
    </citation>
    <scope>NUCLEOTIDE SEQUENCE [LARGE SCALE GENOMIC DNA]</scope>
    <source>
        <strain evidence="2">AMbin10</strain>
    </source>
</reference>
<feature type="domain" description="PIN" evidence="1">
    <location>
        <begin position="12"/>
        <end position="120"/>
    </location>
</feature>
<name>A0A2W4TB88_9GAMM</name>
<sequence length="147" mass="16280">MIAPRRAMIKTYLDANILIAAFRSDHPGSLPALSVLGDPYRVFVASQYLRLETLRKPLFYRRDDEIAFMEAYFAAVSLWVPTDDSLVARALKLAANLDLGAMDALHATCALQGGAEEFITLERPSKSICRIPGLFVVSLHPEAKTRS</sequence>
<comment type="caution">
    <text evidence="2">The sequence shown here is derived from an EMBL/GenBank/DDBJ whole genome shotgun (WGS) entry which is preliminary data.</text>
</comment>
<evidence type="ECO:0000259" key="1">
    <source>
        <dbReference type="Pfam" id="PF01850"/>
    </source>
</evidence>
<dbReference type="Proteomes" id="UP000249396">
    <property type="component" value="Unassembled WGS sequence"/>
</dbReference>
<dbReference type="EMBL" id="QJPH01000249">
    <property type="protein sequence ID" value="PZN81874.1"/>
    <property type="molecule type" value="Genomic_DNA"/>
</dbReference>
<organism evidence="2 3">
    <name type="scientific">Candidatus Methylumidiphilus alinenensis</name>
    <dbReference type="NCBI Taxonomy" id="2202197"/>
    <lineage>
        <taxon>Bacteria</taxon>
        <taxon>Pseudomonadati</taxon>
        <taxon>Pseudomonadota</taxon>
        <taxon>Gammaproteobacteria</taxon>
        <taxon>Methylococcales</taxon>
        <taxon>Candidatus Methylumidiphilus</taxon>
    </lineage>
</organism>
<dbReference type="AlphaFoldDB" id="A0A2W4TB88"/>
<dbReference type="SUPFAM" id="SSF88723">
    <property type="entry name" value="PIN domain-like"/>
    <property type="match status" value="1"/>
</dbReference>
<dbReference type="InterPro" id="IPR029060">
    <property type="entry name" value="PIN-like_dom_sf"/>
</dbReference>
<dbReference type="CDD" id="cd09854">
    <property type="entry name" value="PIN_VapC-like"/>
    <property type="match status" value="1"/>
</dbReference>
<evidence type="ECO:0000313" key="3">
    <source>
        <dbReference type="Proteomes" id="UP000249396"/>
    </source>
</evidence>
<dbReference type="Pfam" id="PF01850">
    <property type="entry name" value="PIN"/>
    <property type="match status" value="1"/>
</dbReference>
<dbReference type="Gene3D" id="3.40.50.1010">
    <property type="entry name" value="5'-nuclease"/>
    <property type="match status" value="1"/>
</dbReference>
<proteinExistence type="predicted"/>
<evidence type="ECO:0000313" key="2">
    <source>
        <dbReference type="EMBL" id="PZN81874.1"/>
    </source>
</evidence>
<accession>A0A2W4TB88</accession>
<protein>
    <submittedName>
        <fullName evidence="2">PIN domain-containing protein</fullName>
    </submittedName>
</protein>